<name>A0A3A8FJT9_9GAMM</name>
<dbReference type="RefSeq" id="WP_120382431.1">
    <property type="nucleotide sequence ID" value="NZ_RAXT01000001.1"/>
</dbReference>
<dbReference type="PANTHER" id="PTHR34219">
    <property type="entry name" value="IRON-REGULATED INNER MEMBRANE PROTEIN-RELATED"/>
    <property type="match status" value="1"/>
</dbReference>
<protein>
    <submittedName>
        <fullName evidence="2">PepSY domain-containing protein</fullName>
    </submittedName>
</protein>
<evidence type="ECO:0000256" key="1">
    <source>
        <dbReference type="SAM" id="Phobius"/>
    </source>
</evidence>
<dbReference type="InterPro" id="IPR005625">
    <property type="entry name" value="PepSY-ass_TM"/>
</dbReference>
<keyword evidence="3" id="KW-1185">Reference proteome</keyword>
<dbReference type="PANTHER" id="PTHR34219:SF4">
    <property type="entry name" value="PEPSY DOMAIN-CONTAINING PROTEIN"/>
    <property type="match status" value="1"/>
</dbReference>
<feature type="transmembrane region" description="Helical" evidence="1">
    <location>
        <begin position="137"/>
        <end position="158"/>
    </location>
</feature>
<keyword evidence="1" id="KW-1133">Transmembrane helix</keyword>
<feature type="transmembrane region" description="Helical" evidence="1">
    <location>
        <begin position="443"/>
        <end position="460"/>
    </location>
</feature>
<feature type="transmembrane region" description="Helical" evidence="1">
    <location>
        <begin position="12"/>
        <end position="36"/>
    </location>
</feature>
<proteinExistence type="predicted"/>
<dbReference type="Pfam" id="PF03929">
    <property type="entry name" value="PepSY_TM"/>
    <property type="match status" value="1"/>
</dbReference>
<feature type="transmembrane region" description="Helical" evidence="1">
    <location>
        <begin position="179"/>
        <end position="210"/>
    </location>
</feature>
<dbReference type="OrthoDB" id="9776609at2"/>
<sequence>MFKSVRQSMAWLHSWIGLLLGWLLLAIFMTGSVTYYRHAISTWMQPQFASMQIHQDTAVHTAFDYLQKNAADAKNWYIGVANAESPVNKIYWQKADNSYESKTLDANTGKALNLSATQGGNFFYTFHYQLYGMPYQIGRLIVTLAALVMLITLISGIITHKKIFTDFFTLRAFKGQRSYLDFHNVSAVLALPFFLTVTFTGLAIFFYIIFPAGMKKLYPDNPFQYFEEIRTISISSNEITANKVQMLPIDYFLKQSQQRWGNSEIDHITVKQPNTQLAQLTITELKDQSITRNQAQLSFNAQDGHLLNDTRNHSAIATLNAGVYGLHMADFAQPILRLAFFFSGILGCAMIASGLLLWSLKRQIQNKTQRFHFGQYLVNRLNIAVILGLPIAMLSYLYANRLVQIQADGPNYEIYSFFIVWLMSFIFALITPQQYLWKSQLKVFIGLGLGLPFFNIYYLITHNHIQSFQQYWAFLRVDLMITLFAMMAIFLHQKIVPIQQKSVAKIQQKLANNQAKPTFSESLK</sequence>
<feature type="transmembrane region" description="Helical" evidence="1">
    <location>
        <begin position="414"/>
        <end position="431"/>
    </location>
</feature>
<feature type="transmembrane region" description="Helical" evidence="1">
    <location>
        <begin position="338"/>
        <end position="360"/>
    </location>
</feature>
<feature type="transmembrane region" description="Helical" evidence="1">
    <location>
        <begin position="381"/>
        <end position="399"/>
    </location>
</feature>
<accession>A0A3A8FJT9</accession>
<keyword evidence="1" id="KW-0472">Membrane</keyword>
<dbReference type="EMBL" id="RAXT01000001">
    <property type="protein sequence ID" value="RKG40933.1"/>
    <property type="molecule type" value="Genomic_DNA"/>
</dbReference>
<organism evidence="2 3">
    <name type="scientific">Acinetobacter rongchengensis</name>
    <dbReference type="NCBI Taxonomy" id="2419601"/>
    <lineage>
        <taxon>Bacteria</taxon>
        <taxon>Pseudomonadati</taxon>
        <taxon>Pseudomonadota</taxon>
        <taxon>Gammaproteobacteria</taxon>
        <taxon>Moraxellales</taxon>
        <taxon>Moraxellaceae</taxon>
        <taxon>Acinetobacter</taxon>
    </lineage>
</organism>
<evidence type="ECO:0000313" key="3">
    <source>
        <dbReference type="Proteomes" id="UP000280405"/>
    </source>
</evidence>
<comment type="caution">
    <text evidence="2">The sequence shown here is derived from an EMBL/GenBank/DDBJ whole genome shotgun (WGS) entry which is preliminary data.</text>
</comment>
<feature type="transmembrane region" description="Helical" evidence="1">
    <location>
        <begin position="472"/>
        <end position="491"/>
    </location>
</feature>
<evidence type="ECO:0000313" key="2">
    <source>
        <dbReference type="EMBL" id="RKG40933.1"/>
    </source>
</evidence>
<dbReference type="Proteomes" id="UP000280405">
    <property type="component" value="Unassembled WGS sequence"/>
</dbReference>
<gene>
    <name evidence="2" type="ORF">D7V20_00650</name>
</gene>
<keyword evidence="1" id="KW-0812">Transmembrane</keyword>
<dbReference type="AlphaFoldDB" id="A0A3A8FJT9"/>
<reference evidence="2 3" key="1">
    <citation type="submission" date="2018-09" db="EMBL/GenBank/DDBJ databases">
        <title>The draft genome of Acinetobacter spp. strains.</title>
        <authorList>
            <person name="Qin J."/>
            <person name="Feng Y."/>
            <person name="Zong Z."/>
        </authorList>
    </citation>
    <scope>NUCLEOTIDE SEQUENCE [LARGE SCALE GENOMIC DNA]</scope>
    <source>
        <strain evidence="2 3">WCHAc060115</strain>
    </source>
</reference>